<dbReference type="SUPFAM" id="SSF56112">
    <property type="entry name" value="Protein kinase-like (PK-like)"/>
    <property type="match status" value="1"/>
</dbReference>
<dbReference type="InterPro" id="IPR051681">
    <property type="entry name" value="Ser/Thr_Kinases-Pseudokinases"/>
</dbReference>
<keyword evidence="2" id="KW-0808">Transferase</keyword>
<dbReference type="InterPro" id="IPR011009">
    <property type="entry name" value="Kinase-like_dom_sf"/>
</dbReference>
<evidence type="ECO:0000313" key="2">
    <source>
        <dbReference type="EMBL" id="KZT38461.1"/>
    </source>
</evidence>
<dbReference type="STRING" id="1314776.A0A166DF28"/>
<accession>A0A166DF28</accession>
<dbReference type="PANTHER" id="PTHR44329">
    <property type="entry name" value="SERINE/THREONINE-PROTEIN KINASE TNNI3K-RELATED"/>
    <property type="match status" value="1"/>
</dbReference>
<name>A0A166DF28_9AGAM</name>
<dbReference type="GO" id="GO:0004674">
    <property type="term" value="F:protein serine/threonine kinase activity"/>
    <property type="evidence" value="ECO:0007669"/>
    <property type="project" value="TreeGrafter"/>
</dbReference>
<sequence>MGSSTDSLFSLVSPWMSNGTAVQYIHQHPEIDRLHIMYGVAEGLVYLHQHNIIHVDLKGVYKLFPFQNLFINDRGCPVLADFGLSRLAKIDETLTFTTTSSTSTNANPGGTVRFMAPELFSIEGHGIKHSRATDIWAFGCVILEIMTGILPFSQLKQDYQVIHALSTMKLPYHAHKSVPPPFDQFSELWAFCQSCWNIDPKQRPKASEAKYILHHYTEEAMATSSVLRLTHANHLVPLHTLIDHQYHFIPHPLIKGMNTDLHTGNIGGTPIVVKIHKDIEISMAQGAIFDGVTIFLIHHFIC</sequence>
<dbReference type="Gene3D" id="1.10.510.10">
    <property type="entry name" value="Transferase(Phosphotransferase) domain 1"/>
    <property type="match status" value="1"/>
</dbReference>
<dbReference type="GO" id="GO:0005524">
    <property type="term" value="F:ATP binding"/>
    <property type="evidence" value="ECO:0007669"/>
    <property type="project" value="InterPro"/>
</dbReference>
<dbReference type="AlphaFoldDB" id="A0A166DF28"/>
<dbReference type="Proteomes" id="UP000076798">
    <property type="component" value="Unassembled WGS sequence"/>
</dbReference>
<proteinExistence type="predicted"/>
<gene>
    <name evidence="2" type="ORF">SISSUDRAFT_986179</name>
</gene>
<evidence type="ECO:0000259" key="1">
    <source>
        <dbReference type="PROSITE" id="PS50011"/>
    </source>
</evidence>
<keyword evidence="3" id="KW-1185">Reference proteome</keyword>
<feature type="domain" description="Protein kinase" evidence="1">
    <location>
        <begin position="1"/>
        <end position="217"/>
    </location>
</feature>
<dbReference type="InterPro" id="IPR000719">
    <property type="entry name" value="Prot_kinase_dom"/>
</dbReference>
<organism evidence="2 3">
    <name type="scientific">Sistotremastrum suecicum HHB10207 ss-3</name>
    <dbReference type="NCBI Taxonomy" id="1314776"/>
    <lineage>
        <taxon>Eukaryota</taxon>
        <taxon>Fungi</taxon>
        <taxon>Dikarya</taxon>
        <taxon>Basidiomycota</taxon>
        <taxon>Agaricomycotina</taxon>
        <taxon>Agaricomycetes</taxon>
        <taxon>Sistotremastrales</taxon>
        <taxon>Sistotremastraceae</taxon>
        <taxon>Sistotremastrum</taxon>
    </lineage>
</organism>
<evidence type="ECO:0000313" key="3">
    <source>
        <dbReference type="Proteomes" id="UP000076798"/>
    </source>
</evidence>
<reference evidence="2 3" key="1">
    <citation type="journal article" date="2016" name="Mol. Biol. Evol.">
        <title>Comparative Genomics of Early-Diverging Mushroom-Forming Fungi Provides Insights into the Origins of Lignocellulose Decay Capabilities.</title>
        <authorList>
            <person name="Nagy L.G."/>
            <person name="Riley R."/>
            <person name="Tritt A."/>
            <person name="Adam C."/>
            <person name="Daum C."/>
            <person name="Floudas D."/>
            <person name="Sun H."/>
            <person name="Yadav J.S."/>
            <person name="Pangilinan J."/>
            <person name="Larsson K.H."/>
            <person name="Matsuura K."/>
            <person name="Barry K."/>
            <person name="Labutti K."/>
            <person name="Kuo R."/>
            <person name="Ohm R.A."/>
            <person name="Bhattacharya S.S."/>
            <person name="Shirouzu T."/>
            <person name="Yoshinaga Y."/>
            <person name="Martin F.M."/>
            <person name="Grigoriev I.V."/>
            <person name="Hibbett D.S."/>
        </authorList>
    </citation>
    <scope>NUCLEOTIDE SEQUENCE [LARGE SCALE GENOMIC DNA]</scope>
    <source>
        <strain evidence="2 3">HHB10207 ss-3</strain>
    </source>
</reference>
<dbReference type="Pfam" id="PF00069">
    <property type="entry name" value="Pkinase"/>
    <property type="match status" value="1"/>
</dbReference>
<protein>
    <submittedName>
        <fullName evidence="2">Kinase-like protein</fullName>
    </submittedName>
</protein>
<dbReference type="PROSITE" id="PS50011">
    <property type="entry name" value="PROTEIN_KINASE_DOM"/>
    <property type="match status" value="1"/>
</dbReference>
<dbReference type="EMBL" id="KV428063">
    <property type="protein sequence ID" value="KZT38461.1"/>
    <property type="molecule type" value="Genomic_DNA"/>
</dbReference>
<keyword evidence="2" id="KW-0418">Kinase</keyword>
<dbReference type="OrthoDB" id="4062651at2759"/>